<evidence type="ECO:0000313" key="2">
    <source>
        <dbReference type="EMBL" id="GAA1793574.1"/>
    </source>
</evidence>
<evidence type="ECO:0000313" key="3">
    <source>
        <dbReference type="Proteomes" id="UP001499938"/>
    </source>
</evidence>
<feature type="region of interest" description="Disordered" evidence="1">
    <location>
        <begin position="1"/>
        <end position="89"/>
    </location>
</feature>
<dbReference type="Proteomes" id="UP001499938">
    <property type="component" value="Unassembled WGS sequence"/>
</dbReference>
<organism evidence="2 3">
    <name type="scientific">Nostocoides veronense</name>
    <dbReference type="NCBI Taxonomy" id="330836"/>
    <lineage>
        <taxon>Bacteria</taxon>
        <taxon>Bacillati</taxon>
        <taxon>Actinomycetota</taxon>
        <taxon>Actinomycetes</taxon>
        <taxon>Micrococcales</taxon>
        <taxon>Intrasporangiaceae</taxon>
        <taxon>Nostocoides</taxon>
    </lineage>
</organism>
<name>A0ABN2LM75_9MICO</name>
<protein>
    <submittedName>
        <fullName evidence="2">Uncharacterized protein</fullName>
    </submittedName>
</protein>
<keyword evidence="3" id="KW-1185">Reference proteome</keyword>
<comment type="caution">
    <text evidence="2">The sequence shown here is derived from an EMBL/GenBank/DDBJ whole genome shotgun (WGS) entry which is preliminary data.</text>
</comment>
<accession>A0ABN2LM75</accession>
<feature type="compositionally biased region" description="Basic and acidic residues" evidence="1">
    <location>
        <begin position="59"/>
        <end position="69"/>
    </location>
</feature>
<sequence>MRTGSGEEAGDEERHERRIRRRRCGCKPMPAARTDHHDHRREHGHAGEFHRHRGGQGRVADDASGRDDLGNLVDRTPDDESLPARAEVE</sequence>
<dbReference type="EMBL" id="BAAAPO010000026">
    <property type="protein sequence ID" value="GAA1793574.1"/>
    <property type="molecule type" value="Genomic_DNA"/>
</dbReference>
<evidence type="ECO:0000256" key="1">
    <source>
        <dbReference type="SAM" id="MobiDB-lite"/>
    </source>
</evidence>
<gene>
    <name evidence="2" type="ORF">GCM10009811_17860</name>
</gene>
<reference evidence="2 3" key="1">
    <citation type="journal article" date="2019" name="Int. J. Syst. Evol. Microbiol.">
        <title>The Global Catalogue of Microorganisms (GCM) 10K type strain sequencing project: providing services to taxonomists for standard genome sequencing and annotation.</title>
        <authorList>
            <consortium name="The Broad Institute Genomics Platform"/>
            <consortium name="The Broad Institute Genome Sequencing Center for Infectious Disease"/>
            <person name="Wu L."/>
            <person name="Ma J."/>
        </authorList>
    </citation>
    <scope>NUCLEOTIDE SEQUENCE [LARGE SCALE GENOMIC DNA]</scope>
    <source>
        <strain evidence="2 3">JCM 15592</strain>
    </source>
</reference>
<proteinExistence type="predicted"/>